<dbReference type="InterPro" id="IPR029452">
    <property type="entry name" value="RICTOR_V"/>
</dbReference>
<dbReference type="SUPFAM" id="SSF48371">
    <property type="entry name" value="ARM repeat"/>
    <property type="match status" value="2"/>
</dbReference>
<proteinExistence type="inferred from homology"/>
<dbReference type="GO" id="GO:0007010">
    <property type="term" value="P:cytoskeleton organization"/>
    <property type="evidence" value="ECO:0007669"/>
    <property type="project" value="InterPro"/>
</dbReference>
<feature type="region of interest" description="Disordered" evidence="2">
    <location>
        <begin position="1195"/>
        <end position="1234"/>
    </location>
</feature>
<evidence type="ECO:0000259" key="3">
    <source>
        <dbReference type="SMART" id="SM01307"/>
    </source>
</evidence>
<comment type="similarity">
    <text evidence="1">Belongs to the RICTOR family.</text>
</comment>
<sequence>MNRNSRSFTHSEKFKTLSLFYPLSNKEIPIEKKIEILNLIATSINIFQDLLVNDKEIRFQIYKTLRHLLQNENSIIRTLSCRVLLKCMQSSSMLVHIETLHLHFFLIRCLEQRSEYGLERVEALKFIYHLIQLDCNQIPRSFVLSLVAISENENDPMRISCLLALCEIAIKSPKIVSVCGGISLICKMCIDPKLVKIQPVLLRCLLNLLNCQKKKRYLSESDLKIILSPFISLFELKYTEHRFLQFKSSKNAIEILLRDWAGLIFLSNNSNGLKAFLTTLKLPSRKAKIFAIEMLYKLFFLKMPKTKKKKQVLTENYPNTKIKNNKKTKPKNIWGNIDLIFPLEHSPRHNLIDNYLAILLVSFMDVGLFQALVEIGKGDDKIISFYVAHFLSEILHKSRYILSSRLCTILQSLPSLFEVAATFSHNKYNRIRASKLLSELDRFARKKKKKNLAQNDFHINLIVSRMKEYRTEEEETFESTSKQIIEEMKSRKDKSLIDQEFENKIKECKVLSTDDYLKWNFQLIKDLLIVTKNNKKYFDSCIKNKFYKNLLNFFDPKNQQFCNIGRNKPNLIHVEIGVKLIELLLNINNDGFEILKTSNFLISLNEALRIENEGTSSAKSGMKRLFTPTRMSKTLTKEYFTLIGTLSTNKFGLDLLISTNIFKSLQQIVETKGRGDLALPIILSLDYNNSDITRMLLGKVLHSGSKLSKLQTIEHLKLLWRAGVNDFSEWAVTMLVYQLNDKDQDIVSAALDLIDECCSRSSRNFDNLVSCKPPDLEKFGVKGKNLLICVLSTENGLQYLKKIGYLEKQFIYWESKGCIDYVKDLEHYLTAIFNIDSSSSNNYNNNININNFDNNNNQEVYLPPHFFGELVKTKQGIEILDKRKLIPKWFSVLNYFLEKKIQINLISKENEKTKQLSNCNKNYAEETVGVKGSGGREGNGNTEDEEKKIIIDPIEIRAILWTIGNISTSNLGYSLIKKYNPVQLISRIANNTSTLSIRGTCLYVLGLMASTPLGRKKLKRFDWEFPEKGGRMIVTPKKNQKKMFFTFPSVKYLGSFAKNNKKNITLNFIGTNLEKDIFTNISDLSNKITAETATKNLLKYKSENANLFIEKPYLFYRTYKMLEYYRFDCNSRKLIHHLFQNIYFEENIIDNFSTNGFFLKKYYNNKYNNSNRNTNNDSKEIGKSLNNQVDLSYLFENDGNNSNNNNSGSNKNDEGNNDKDNTNNNNNLKQRQTHKITYSLERLRTIPRPKDVNSRNILEFVSEEDFLKAFGVNRDDFFQLSKMQQMRKRLEWGLN</sequence>
<evidence type="ECO:0000313" key="6">
    <source>
        <dbReference type="EMBL" id="KAJ3441477.1"/>
    </source>
</evidence>
<dbReference type="Pfam" id="PF14668">
    <property type="entry name" value="RICTOR_V"/>
    <property type="match status" value="1"/>
</dbReference>
<dbReference type="SMART" id="SM01303">
    <property type="entry name" value="RasGEF_N_2"/>
    <property type="match status" value="1"/>
</dbReference>
<dbReference type="EMBL" id="JANTQA010000029">
    <property type="protein sequence ID" value="KAJ3441477.1"/>
    <property type="molecule type" value="Genomic_DNA"/>
</dbReference>
<dbReference type="InterPro" id="IPR036886">
    <property type="entry name" value="Villin_headpiece_dom_sf"/>
</dbReference>
<dbReference type="Pfam" id="PF14666">
    <property type="entry name" value="RICTOR_M"/>
    <property type="match status" value="1"/>
</dbReference>
<reference evidence="6" key="1">
    <citation type="submission" date="2022-08" db="EMBL/GenBank/DDBJ databases">
        <title>Novel sulphate-reducing endosymbionts in the free-living metamonad Anaeramoeba.</title>
        <authorList>
            <person name="Jerlstrom-Hultqvist J."/>
            <person name="Cepicka I."/>
            <person name="Gallot-Lavallee L."/>
            <person name="Salas-Leiva D."/>
            <person name="Curtis B.A."/>
            <person name="Zahonova K."/>
            <person name="Pipaliya S."/>
            <person name="Dacks J."/>
            <person name="Roger A.J."/>
        </authorList>
    </citation>
    <scope>NUCLEOTIDE SEQUENCE</scope>
    <source>
        <strain evidence="6">Busselton2</strain>
    </source>
</reference>
<dbReference type="PANTHER" id="PTHR13298:SF11">
    <property type="entry name" value="RAPAMYCIN-INSENSITIVE COMPANION OF MTOR"/>
    <property type="match status" value="1"/>
</dbReference>
<dbReference type="InterPro" id="IPR028267">
    <property type="entry name" value="Pianissimo_N"/>
</dbReference>
<comment type="caution">
    <text evidence="6">The sequence shown here is derived from an EMBL/GenBank/DDBJ whole genome shotgun (WGS) entry which is preliminary data.</text>
</comment>
<dbReference type="Gene3D" id="1.10.950.10">
    <property type="entry name" value="Villin headpiece domain"/>
    <property type="match status" value="1"/>
</dbReference>
<dbReference type="InterPro" id="IPR016024">
    <property type="entry name" value="ARM-type_fold"/>
</dbReference>
<dbReference type="SMART" id="SM01308">
    <property type="entry name" value="RICTOR_N"/>
    <property type="match status" value="1"/>
</dbReference>
<feature type="domain" description="Rapamycin-insensitive companion of mTOR" evidence="5">
    <location>
        <begin position="953"/>
        <end position="1025"/>
    </location>
</feature>
<dbReference type="InterPro" id="IPR029451">
    <property type="entry name" value="RICTOR_M"/>
</dbReference>
<dbReference type="Proteomes" id="UP001146793">
    <property type="component" value="Unassembled WGS sequence"/>
</dbReference>
<dbReference type="Gene3D" id="1.25.10.10">
    <property type="entry name" value="Leucine-rich Repeat Variant"/>
    <property type="match status" value="1"/>
</dbReference>
<dbReference type="SUPFAM" id="SSF47050">
    <property type="entry name" value="VHP, Villin headpiece domain"/>
    <property type="match status" value="1"/>
</dbReference>
<dbReference type="InterPro" id="IPR011989">
    <property type="entry name" value="ARM-like"/>
</dbReference>
<feature type="compositionally biased region" description="Basic and acidic residues" evidence="2">
    <location>
        <begin position="1211"/>
        <end position="1221"/>
    </location>
</feature>
<dbReference type="InterPro" id="IPR028268">
    <property type="entry name" value="Pianissimo_fam"/>
</dbReference>
<protein>
    <submittedName>
        <fullName evidence="6">Cytosolic regulator pianissimo</fullName>
    </submittedName>
</protein>
<dbReference type="InterPro" id="IPR029453">
    <property type="entry name" value="Rictor_IV"/>
</dbReference>
<evidence type="ECO:0000256" key="2">
    <source>
        <dbReference type="SAM" id="MobiDB-lite"/>
    </source>
</evidence>
<accession>A0AAV7ZHK6</accession>
<feature type="compositionally biased region" description="Low complexity" evidence="2">
    <location>
        <begin position="1196"/>
        <end position="1210"/>
    </location>
</feature>
<dbReference type="PANTHER" id="PTHR13298">
    <property type="entry name" value="CYTOSOLIC REGULATOR PIANISSIMO"/>
    <property type="match status" value="1"/>
</dbReference>
<dbReference type="GO" id="GO:0031932">
    <property type="term" value="C:TORC2 complex"/>
    <property type="evidence" value="ECO:0007669"/>
    <property type="project" value="InterPro"/>
</dbReference>
<gene>
    <name evidence="6" type="ORF">M0812_13489</name>
</gene>
<name>A0AAV7ZHK6_9EUKA</name>
<evidence type="ECO:0000313" key="7">
    <source>
        <dbReference type="Proteomes" id="UP001146793"/>
    </source>
</evidence>
<evidence type="ECO:0000256" key="1">
    <source>
        <dbReference type="ARBA" id="ARBA00008878"/>
    </source>
</evidence>
<dbReference type="GO" id="GO:0003779">
    <property type="term" value="F:actin binding"/>
    <property type="evidence" value="ECO:0007669"/>
    <property type="project" value="InterPro"/>
</dbReference>
<dbReference type="Pfam" id="PF14664">
    <property type="entry name" value="RICTOR_N"/>
    <property type="match status" value="1"/>
</dbReference>
<evidence type="ECO:0000259" key="5">
    <source>
        <dbReference type="SMART" id="SM01310"/>
    </source>
</evidence>
<dbReference type="GO" id="GO:0038203">
    <property type="term" value="P:TORC2 signaling"/>
    <property type="evidence" value="ECO:0007669"/>
    <property type="project" value="TreeGrafter"/>
</dbReference>
<feature type="domain" description="Rapamycin-insensitive companion of mTOR middle" evidence="3">
    <location>
        <begin position="496"/>
        <end position="722"/>
    </location>
</feature>
<dbReference type="Pfam" id="PF14663">
    <property type="entry name" value="RasGEF_N_2"/>
    <property type="match status" value="1"/>
</dbReference>
<dbReference type="SMART" id="SM01307">
    <property type="entry name" value="RICTOR_M"/>
    <property type="match status" value="1"/>
</dbReference>
<evidence type="ECO:0000259" key="4">
    <source>
        <dbReference type="SMART" id="SM01308"/>
    </source>
</evidence>
<dbReference type="SMART" id="SM01310">
    <property type="entry name" value="RICTOR_V"/>
    <property type="match status" value="1"/>
</dbReference>
<feature type="domain" description="Rapamycin-insensitive companion of mTOR N-terminal" evidence="4">
    <location>
        <begin position="41"/>
        <end position="403"/>
    </location>
</feature>
<organism evidence="6 7">
    <name type="scientific">Anaeramoeba flamelloides</name>
    <dbReference type="NCBI Taxonomy" id="1746091"/>
    <lineage>
        <taxon>Eukaryota</taxon>
        <taxon>Metamonada</taxon>
        <taxon>Anaeramoebidae</taxon>
        <taxon>Anaeramoeba</taxon>
    </lineage>
</organism>